<dbReference type="PIRSF" id="PIRSF020736">
    <property type="entry name" value="MiaE"/>
    <property type="match status" value="1"/>
</dbReference>
<dbReference type="Gene3D" id="1.20.1260.10">
    <property type="match status" value="1"/>
</dbReference>
<comment type="caution">
    <text evidence="1">The sequence shown here is derived from an EMBL/GenBank/DDBJ whole genome shotgun (WGS) entry which is preliminary data.</text>
</comment>
<proteinExistence type="predicted"/>
<dbReference type="PANTHER" id="PTHR42637:SF1">
    <property type="entry name" value="TRNA 2-(METHYLSULFANYL)-N(6)-ISOPENTENYLADENOSINE(37) HYDROXYLASE"/>
    <property type="match status" value="1"/>
</dbReference>
<dbReference type="InterPro" id="IPR010386">
    <property type="entry name" value="tRNA-Hydrxlase_MiaE"/>
</dbReference>
<dbReference type="RefSeq" id="WP_377152242.1">
    <property type="nucleotide sequence ID" value="NZ_JBHSAF010000014.1"/>
</dbReference>
<sequence length="204" mass="23507">MYQELLAPVHRFLHCPTPAAWCEQARQQIPLLLVDHANCEKKAAATAMSLIYRYVEREPLLIPLARLAREELHHFEQVVTLMRQRQVAYTQLSPSRYAASLLKGVRTHEPATLVDKLIIGAYIEARSCERFAKLAPLLDEELQRFYYSLLRSEARHYSDYLMLAEVCAGEDISARIHWFGEREAELILSPDQTFRFHSGVPVAD</sequence>
<dbReference type="InterPro" id="IPR009078">
    <property type="entry name" value="Ferritin-like_SF"/>
</dbReference>
<evidence type="ECO:0000313" key="2">
    <source>
        <dbReference type="Proteomes" id="UP001595692"/>
    </source>
</evidence>
<accession>A0ABV8CPA9</accession>
<name>A0ABV8CPA9_9GAMM</name>
<organism evidence="1 2">
    <name type="scientific">Pseudaeromonas sharmana</name>
    <dbReference type="NCBI Taxonomy" id="328412"/>
    <lineage>
        <taxon>Bacteria</taxon>
        <taxon>Pseudomonadati</taxon>
        <taxon>Pseudomonadota</taxon>
        <taxon>Gammaproteobacteria</taxon>
        <taxon>Aeromonadales</taxon>
        <taxon>Aeromonadaceae</taxon>
        <taxon>Pseudaeromonas</taxon>
    </lineage>
</organism>
<reference evidence="2" key="1">
    <citation type="journal article" date="2019" name="Int. J. Syst. Evol. Microbiol.">
        <title>The Global Catalogue of Microorganisms (GCM) 10K type strain sequencing project: providing services to taxonomists for standard genome sequencing and annotation.</title>
        <authorList>
            <consortium name="The Broad Institute Genomics Platform"/>
            <consortium name="The Broad Institute Genome Sequencing Center for Infectious Disease"/>
            <person name="Wu L."/>
            <person name="Ma J."/>
        </authorList>
    </citation>
    <scope>NUCLEOTIDE SEQUENCE [LARGE SCALE GENOMIC DNA]</scope>
    <source>
        <strain evidence="2">CCUG 54939</strain>
    </source>
</reference>
<keyword evidence="2" id="KW-1185">Reference proteome</keyword>
<dbReference type="PANTHER" id="PTHR42637">
    <property type="entry name" value="TRNA-(MS[2]IO[6]A)-HYDROXYLASE"/>
    <property type="match status" value="1"/>
</dbReference>
<dbReference type="InterPro" id="IPR012347">
    <property type="entry name" value="Ferritin-like"/>
</dbReference>
<dbReference type="SUPFAM" id="SSF47240">
    <property type="entry name" value="Ferritin-like"/>
    <property type="match status" value="1"/>
</dbReference>
<dbReference type="Proteomes" id="UP001595692">
    <property type="component" value="Unassembled WGS sequence"/>
</dbReference>
<dbReference type="Pfam" id="PF06175">
    <property type="entry name" value="MiaE"/>
    <property type="match status" value="1"/>
</dbReference>
<dbReference type="EMBL" id="JBHSAF010000014">
    <property type="protein sequence ID" value="MFC3913828.1"/>
    <property type="molecule type" value="Genomic_DNA"/>
</dbReference>
<protein>
    <submittedName>
        <fullName evidence="1">tRNA-(Ms[2]io[6]A)-hydroxylase</fullName>
    </submittedName>
</protein>
<dbReference type="CDD" id="cd07910">
    <property type="entry name" value="MiaE"/>
    <property type="match status" value="1"/>
</dbReference>
<evidence type="ECO:0000313" key="1">
    <source>
        <dbReference type="EMBL" id="MFC3913828.1"/>
    </source>
</evidence>
<gene>
    <name evidence="1" type="ORF">ACFOSS_10165</name>
</gene>